<dbReference type="OrthoDB" id="9778208at2"/>
<dbReference type="CDD" id="cd02440">
    <property type="entry name" value="AdoMet_MTases"/>
    <property type="match status" value="1"/>
</dbReference>
<dbReference type="EMBL" id="FQXT01000006">
    <property type="protein sequence ID" value="SHI23661.1"/>
    <property type="molecule type" value="Genomic_DNA"/>
</dbReference>
<dbReference type="SUPFAM" id="SSF53335">
    <property type="entry name" value="S-adenosyl-L-methionine-dependent methyltransferases"/>
    <property type="match status" value="1"/>
</dbReference>
<dbReference type="PANTHER" id="PTHR32183">
    <property type="match status" value="1"/>
</dbReference>
<keyword evidence="1" id="KW-0597">Phosphoprotein</keyword>
<keyword evidence="3 6" id="KW-0808">Transferase</keyword>
<evidence type="ECO:0000313" key="8">
    <source>
        <dbReference type="Proteomes" id="UP000290037"/>
    </source>
</evidence>
<dbReference type="GO" id="GO:0032259">
    <property type="term" value="P:methylation"/>
    <property type="evidence" value="ECO:0007669"/>
    <property type="project" value="UniProtKB-KW"/>
</dbReference>
<dbReference type="PANTHER" id="PTHR32183:SF6">
    <property type="entry name" value="CYSTEINE SULFINATE DESULFINASE_CYSTEINE DESULFURASE AND RELATED ENZYMES"/>
    <property type="match status" value="1"/>
</dbReference>
<evidence type="ECO:0000256" key="1">
    <source>
        <dbReference type="ARBA" id="ARBA00022553"/>
    </source>
</evidence>
<gene>
    <name evidence="5" type="ORF">DSM01_2816</name>
    <name evidence="6" type="ORF">SAMN04487999_3064</name>
</gene>
<keyword evidence="2 6" id="KW-0489">Methyltransferase</keyword>
<organism evidence="6 7">
    <name type="scientific">Leeuwenhoekiella palythoae</name>
    <dbReference type="NCBI Taxonomy" id="573501"/>
    <lineage>
        <taxon>Bacteria</taxon>
        <taxon>Pseudomonadati</taxon>
        <taxon>Bacteroidota</taxon>
        <taxon>Flavobacteriia</taxon>
        <taxon>Flavobacteriales</taxon>
        <taxon>Flavobacteriaceae</taxon>
        <taxon>Leeuwenhoekiella</taxon>
    </lineage>
</organism>
<evidence type="ECO:0000313" key="6">
    <source>
        <dbReference type="EMBL" id="SHI23661.1"/>
    </source>
</evidence>
<dbReference type="Gene3D" id="3.40.50.150">
    <property type="entry name" value="Vaccinia Virus protein VP39"/>
    <property type="match status" value="1"/>
</dbReference>
<keyword evidence="4" id="KW-0949">S-adenosyl-L-methionine</keyword>
<dbReference type="RefSeq" id="WP_084673196.1">
    <property type="nucleotide sequence ID" value="NZ_FQXT01000006.1"/>
</dbReference>
<reference evidence="7" key="1">
    <citation type="submission" date="2016-11" db="EMBL/GenBank/DDBJ databases">
        <authorList>
            <person name="Varghese N."/>
            <person name="Submissions S."/>
        </authorList>
    </citation>
    <scope>NUCLEOTIDE SEQUENCE [LARGE SCALE GENOMIC DNA]</scope>
    <source>
        <strain evidence="7">DSM 19859</strain>
    </source>
</reference>
<evidence type="ECO:0000313" key="7">
    <source>
        <dbReference type="Proteomes" id="UP000184240"/>
    </source>
</evidence>
<reference evidence="5 8" key="3">
    <citation type="submission" date="2018-07" db="EMBL/GenBank/DDBJ databases">
        <title>Leeuwenhoekiella genomics.</title>
        <authorList>
            <person name="Tahon G."/>
            <person name="Willems A."/>
        </authorList>
    </citation>
    <scope>NUCLEOTIDE SEQUENCE [LARGE SCALE GENOMIC DNA]</scope>
    <source>
        <strain evidence="5 8">LMG 24856</strain>
    </source>
</reference>
<dbReference type="EMBL" id="QOVN01000006">
    <property type="protein sequence ID" value="RXG27698.1"/>
    <property type="molecule type" value="Genomic_DNA"/>
</dbReference>
<dbReference type="STRING" id="573501.SAMN04487999_3064"/>
<dbReference type="Proteomes" id="UP000184240">
    <property type="component" value="Unassembled WGS sequence"/>
</dbReference>
<name>A0A1M5ZHK7_9FLAO</name>
<evidence type="ECO:0000313" key="5">
    <source>
        <dbReference type="EMBL" id="RXG27698.1"/>
    </source>
</evidence>
<dbReference type="InterPro" id="IPR008854">
    <property type="entry name" value="TPMT"/>
</dbReference>
<accession>A0A1M5ZHK7</accession>
<reference evidence="6" key="2">
    <citation type="submission" date="2016-11" db="EMBL/GenBank/DDBJ databases">
        <authorList>
            <person name="Jaros S."/>
            <person name="Januszkiewicz K."/>
            <person name="Wedrychowicz H."/>
        </authorList>
    </citation>
    <scope>NUCLEOTIDE SEQUENCE [LARGE SCALE GENOMIC DNA]</scope>
    <source>
        <strain evidence="6">DSM 19859</strain>
    </source>
</reference>
<evidence type="ECO:0000256" key="2">
    <source>
        <dbReference type="ARBA" id="ARBA00022603"/>
    </source>
</evidence>
<dbReference type="PROSITE" id="PS51585">
    <property type="entry name" value="SAM_MT_TPMT"/>
    <property type="match status" value="1"/>
</dbReference>
<dbReference type="InterPro" id="IPR029063">
    <property type="entry name" value="SAM-dependent_MTases_sf"/>
</dbReference>
<dbReference type="Proteomes" id="UP000290037">
    <property type="component" value="Unassembled WGS sequence"/>
</dbReference>
<dbReference type="Pfam" id="PF05724">
    <property type="entry name" value="TPMT"/>
    <property type="match status" value="1"/>
</dbReference>
<evidence type="ECO:0000256" key="3">
    <source>
        <dbReference type="ARBA" id="ARBA00022679"/>
    </source>
</evidence>
<protein>
    <submittedName>
        <fullName evidence="5 6">Thiopurine S-methyltransferase</fullName>
    </submittedName>
</protein>
<keyword evidence="8" id="KW-1185">Reference proteome</keyword>
<dbReference type="AlphaFoldDB" id="A0A1M5ZHK7"/>
<proteinExistence type="predicted"/>
<sequence length="199" mass="22924">MKTDLNKNYWEHRYQNDQTGWDAGQVTQPLKEYTDQITNKDLKILVPGAGYGHEVLHLAHLGFENVTVVDFSVSALRNLKARLPENCNYQLIEGDFFDHNGTYDLILEQTFFCALEPDLRPSYVQHCFDLLAEKGKIAGVLFNFELTEKGPPFGGSLTEYQNLFTPYFEFRTLEACYNSIKPRQGNELFFIFEKSTTAK</sequence>
<evidence type="ECO:0000256" key="4">
    <source>
        <dbReference type="ARBA" id="ARBA00022691"/>
    </source>
</evidence>
<dbReference type="GO" id="GO:0008757">
    <property type="term" value="F:S-adenosylmethionine-dependent methyltransferase activity"/>
    <property type="evidence" value="ECO:0007669"/>
    <property type="project" value="InterPro"/>
</dbReference>